<protein>
    <submittedName>
        <fullName evidence="1">Uncharacterized protein</fullName>
    </submittedName>
</protein>
<keyword evidence="2" id="KW-1185">Reference proteome</keyword>
<name>A0A164V6I0_9CRUS</name>
<gene>
    <name evidence="1" type="ORF">APZ42_023109</name>
</gene>
<proteinExistence type="predicted"/>
<comment type="caution">
    <text evidence="1">The sequence shown here is derived from an EMBL/GenBank/DDBJ whole genome shotgun (WGS) entry which is preliminary data.</text>
</comment>
<dbReference type="AlphaFoldDB" id="A0A164V6I0"/>
<sequence length="62" mass="7180">MVMCQLKDCPKADCEKPIQSAEWTRWTIRLLLFKKSRIVSTEKWKTASPLAGIICTERLGIR</sequence>
<dbReference type="Proteomes" id="UP000076858">
    <property type="component" value="Unassembled WGS sequence"/>
</dbReference>
<dbReference type="EMBL" id="LRGB01001409">
    <property type="protein sequence ID" value="KZS12016.1"/>
    <property type="molecule type" value="Genomic_DNA"/>
</dbReference>
<reference evidence="1 2" key="1">
    <citation type="submission" date="2016-03" db="EMBL/GenBank/DDBJ databases">
        <title>EvidentialGene: Evidence-directed Construction of Genes on Genomes.</title>
        <authorList>
            <person name="Gilbert D.G."/>
            <person name="Choi J.-H."/>
            <person name="Mockaitis K."/>
            <person name="Colbourne J."/>
            <person name="Pfrender M."/>
        </authorList>
    </citation>
    <scope>NUCLEOTIDE SEQUENCE [LARGE SCALE GENOMIC DNA]</scope>
    <source>
        <strain evidence="1 2">Xinb3</strain>
        <tissue evidence="1">Complete organism</tissue>
    </source>
</reference>
<evidence type="ECO:0000313" key="1">
    <source>
        <dbReference type="EMBL" id="KZS12016.1"/>
    </source>
</evidence>
<accession>A0A164V6I0</accession>
<organism evidence="1 2">
    <name type="scientific">Daphnia magna</name>
    <dbReference type="NCBI Taxonomy" id="35525"/>
    <lineage>
        <taxon>Eukaryota</taxon>
        <taxon>Metazoa</taxon>
        <taxon>Ecdysozoa</taxon>
        <taxon>Arthropoda</taxon>
        <taxon>Crustacea</taxon>
        <taxon>Branchiopoda</taxon>
        <taxon>Diplostraca</taxon>
        <taxon>Cladocera</taxon>
        <taxon>Anomopoda</taxon>
        <taxon>Daphniidae</taxon>
        <taxon>Daphnia</taxon>
    </lineage>
</organism>
<evidence type="ECO:0000313" key="2">
    <source>
        <dbReference type="Proteomes" id="UP000076858"/>
    </source>
</evidence>